<protein>
    <submittedName>
        <fullName evidence="2">Uncharacterized protein</fullName>
    </submittedName>
</protein>
<evidence type="ECO:0000313" key="2">
    <source>
        <dbReference type="EMBL" id="CAF1630629.1"/>
    </source>
</evidence>
<name>A0A8S2G924_9BILA</name>
<dbReference type="Proteomes" id="UP000677228">
    <property type="component" value="Unassembled WGS sequence"/>
</dbReference>
<accession>A0A8S2G924</accession>
<evidence type="ECO:0000256" key="1">
    <source>
        <dbReference type="SAM" id="MobiDB-lite"/>
    </source>
</evidence>
<evidence type="ECO:0000313" key="4">
    <source>
        <dbReference type="Proteomes" id="UP000677228"/>
    </source>
</evidence>
<dbReference type="AlphaFoldDB" id="A0A8S2G924"/>
<gene>
    <name evidence="2" type="ORF">OVA965_LOCUS43703</name>
    <name evidence="3" type="ORF">TMI583_LOCUS46064</name>
</gene>
<reference evidence="2" key="1">
    <citation type="submission" date="2021-02" db="EMBL/GenBank/DDBJ databases">
        <authorList>
            <person name="Nowell W R."/>
        </authorList>
    </citation>
    <scope>NUCLEOTIDE SEQUENCE</scope>
</reference>
<dbReference type="Proteomes" id="UP000682733">
    <property type="component" value="Unassembled WGS sequence"/>
</dbReference>
<dbReference type="EMBL" id="CAJOBA010084411">
    <property type="protein sequence ID" value="CAF4456642.1"/>
    <property type="molecule type" value="Genomic_DNA"/>
</dbReference>
<proteinExistence type="predicted"/>
<feature type="region of interest" description="Disordered" evidence="1">
    <location>
        <begin position="25"/>
        <end position="68"/>
    </location>
</feature>
<feature type="compositionally biased region" description="Basic and acidic residues" evidence="1">
    <location>
        <begin position="32"/>
        <end position="41"/>
    </location>
</feature>
<organism evidence="2 4">
    <name type="scientific">Didymodactylos carnosus</name>
    <dbReference type="NCBI Taxonomy" id="1234261"/>
    <lineage>
        <taxon>Eukaryota</taxon>
        <taxon>Metazoa</taxon>
        <taxon>Spiralia</taxon>
        <taxon>Gnathifera</taxon>
        <taxon>Rotifera</taxon>
        <taxon>Eurotatoria</taxon>
        <taxon>Bdelloidea</taxon>
        <taxon>Philodinida</taxon>
        <taxon>Philodinidae</taxon>
        <taxon>Didymodactylos</taxon>
    </lineage>
</organism>
<sequence length="114" mass="13050">MPSQRTDMEIRNDTNGDITIKVSQVSNSDWDGDSRPDHTFHDVVIPPHSSKKARQELNSTPMGGPKAGKWLMTVVQDGREQFTQEVVQKWTLDGHNDLFAKKFGRKFPESRRKL</sequence>
<comment type="caution">
    <text evidence="2">The sequence shown here is derived from an EMBL/GenBank/DDBJ whole genome shotgun (WGS) entry which is preliminary data.</text>
</comment>
<evidence type="ECO:0000313" key="3">
    <source>
        <dbReference type="EMBL" id="CAF4456642.1"/>
    </source>
</evidence>
<dbReference type="EMBL" id="CAJNOK010058813">
    <property type="protein sequence ID" value="CAF1630629.1"/>
    <property type="molecule type" value="Genomic_DNA"/>
</dbReference>